<evidence type="ECO:0000313" key="1">
    <source>
        <dbReference type="EMBL" id="BES99790.1"/>
    </source>
</evidence>
<name>A0ABN7B5V0_9HEMI</name>
<reference evidence="1 2" key="1">
    <citation type="submission" date="2023-09" db="EMBL/GenBank/DDBJ databases">
        <title>Nesidiocoris tenuis whole genome shotgun sequence.</title>
        <authorList>
            <person name="Shibata T."/>
            <person name="Shimoda M."/>
            <person name="Kobayashi T."/>
            <person name="Uehara T."/>
        </authorList>
    </citation>
    <scope>NUCLEOTIDE SEQUENCE [LARGE SCALE GENOMIC DNA]</scope>
    <source>
        <strain evidence="1 2">Japan</strain>
    </source>
</reference>
<evidence type="ECO:0000313" key="2">
    <source>
        <dbReference type="Proteomes" id="UP001307889"/>
    </source>
</evidence>
<organism evidence="1 2">
    <name type="scientific">Nesidiocoris tenuis</name>
    <dbReference type="NCBI Taxonomy" id="355587"/>
    <lineage>
        <taxon>Eukaryota</taxon>
        <taxon>Metazoa</taxon>
        <taxon>Ecdysozoa</taxon>
        <taxon>Arthropoda</taxon>
        <taxon>Hexapoda</taxon>
        <taxon>Insecta</taxon>
        <taxon>Pterygota</taxon>
        <taxon>Neoptera</taxon>
        <taxon>Paraneoptera</taxon>
        <taxon>Hemiptera</taxon>
        <taxon>Heteroptera</taxon>
        <taxon>Panheteroptera</taxon>
        <taxon>Cimicomorpha</taxon>
        <taxon>Miridae</taxon>
        <taxon>Dicyphina</taxon>
        <taxon>Nesidiocoris</taxon>
    </lineage>
</organism>
<gene>
    <name evidence="1" type="ORF">NTJ_12607</name>
</gene>
<sequence>MGGARATRTTLRRPTLLRTALSRLTLLRLPGREVVFPYKTRGRVILSLGFRHVIILSRQVASVNRATVERVIRCPKVSTRRVSMR</sequence>
<protein>
    <submittedName>
        <fullName evidence="1">Uncharacterized protein</fullName>
    </submittedName>
</protein>
<accession>A0ABN7B5V0</accession>
<dbReference type="Proteomes" id="UP001307889">
    <property type="component" value="Chromosome 11"/>
</dbReference>
<keyword evidence="2" id="KW-1185">Reference proteome</keyword>
<proteinExistence type="predicted"/>
<dbReference type="EMBL" id="AP028919">
    <property type="protein sequence ID" value="BES99790.1"/>
    <property type="molecule type" value="Genomic_DNA"/>
</dbReference>